<feature type="binding site" evidence="5">
    <location>
        <position position="133"/>
    </location>
    <ligand>
        <name>substrate</name>
    </ligand>
</feature>
<keyword evidence="4 5" id="KW-0560">Oxidoreductase</keyword>
<sequence length="222" mass="24381">MATDLRTLRHEYAARGLAETELTDDPLDLFRTWLEEAVAAGIGEPNAVVVSTVTAAGTPTSRTVLLKGLHGGDDGDGGRDEGFVFYTNHSSAKGRDLDARPGCALLFPWHDLERQVRVEGTAARLPRAEVEAYFAVRPRGSQLGAWASHQSSEVADRAELERAYAAAEQRFAGGDVPVPEEWGGYVVRPEAVEFWQGRPSRLHDRLVYRRDGAGWTTRRLAP</sequence>
<keyword evidence="2 5" id="KW-0285">Flavoprotein</keyword>
<dbReference type="NCBIfam" id="TIGR00558">
    <property type="entry name" value="pdxH"/>
    <property type="match status" value="1"/>
</dbReference>
<comment type="caution">
    <text evidence="8">The sequence shown here is derived from an EMBL/GenBank/DDBJ whole genome shotgun (WGS) entry which is preliminary data.</text>
</comment>
<evidence type="ECO:0000256" key="5">
    <source>
        <dbReference type="HAMAP-Rule" id="MF_01629"/>
    </source>
</evidence>
<evidence type="ECO:0000313" key="9">
    <source>
        <dbReference type="Proteomes" id="UP001482520"/>
    </source>
</evidence>
<dbReference type="PIRSF" id="PIRSF000190">
    <property type="entry name" value="Pyd_amn-ph_oxd"/>
    <property type="match status" value="1"/>
</dbReference>
<evidence type="ECO:0000313" key="8">
    <source>
        <dbReference type="EMBL" id="MEQ7849509.1"/>
    </source>
</evidence>
<dbReference type="PROSITE" id="PS01064">
    <property type="entry name" value="PYRIDOX_OXIDASE"/>
    <property type="match status" value="1"/>
</dbReference>
<feature type="binding site" evidence="5">
    <location>
        <position position="93"/>
    </location>
    <ligand>
        <name>FMN</name>
        <dbReference type="ChEBI" id="CHEBI:58210"/>
    </ligand>
</feature>
<feature type="binding site" evidence="5">
    <location>
        <position position="195"/>
    </location>
    <ligand>
        <name>FMN</name>
        <dbReference type="ChEBI" id="CHEBI:58210"/>
    </ligand>
</feature>
<organism evidence="8 9">
    <name type="scientific">Nocardioides kribbensis</name>
    <dbReference type="NCBI Taxonomy" id="305517"/>
    <lineage>
        <taxon>Bacteria</taxon>
        <taxon>Bacillati</taxon>
        <taxon>Actinomycetota</taxon>
        <taxon>Actinomycetes</taxon>
        <taxon>Propionibacteriales</taxon>
        <taxon>Nocardioidaceae</taxon>
        <taxon>Nocardioides</taxon>
    </lineage>
</organism>
<evidence type="ECO:0000256" key="4">
    <source>
        <dbReference type="ARBA" id="ARBA00023002"/>
    </source>
</evidence>
<dbReference type="Pfam" id="PF10590">
    <property type="entry name" value="PNP_phzG_C"/>
    <property type="match status" value="1"/>
</dbReference>
<comment type="catalytic activity">
    <reaction evidence="5">
        <text>pyridoxamine 5'-phosphate + O2 + H2O = pyridoxal 5'-phosphate + H2O2 + NH4(+)</text>
        <dbReference type="Rhea" id="RHEA:15817"/>
        <dbReference type="ChEBI" id="CHEBI:15377"/>
        <dbReference type="ChEBI" id="CHEBI:15379"/>
        <dbReference type="ChEBI" id="CHEBI:16240"/>
        <dbReference type="ChEBI" id="CHEBI:28938"/>
        <dbReference type="ChEBI" id="CHEBI:58451"/>
        <dbReference type="ChEBI" id="CHEBI:597326"/>
        <dbReference type="EC" id="1.4.3.5"/>
    </reaction>
</comment>
<reference evidence="8 9" key="1">
    <citation type="submission" date="2024-02" db="EMBL/GenBank/DDBJ databases">
        <title>Full genome sequence of Nocardioides kribbensis.</title>
        <authorList>
            <person name="Poletto B.L."/>
            <person name="Silva G."/>
            <person name="Galante D."/>
            <person name="Campos K.R."/>
            <person name="Santos M.B.N."/>
            <person name="Sacchi C.T."/>
        </authorList>
    </citation>
    <scope>NUCLEOTIDE SEQUENCE [LARGE SCALE GENOMIC DNA]</scope>
    <source>
        <strain evidence="8 9">O4R</strain>
    </source>
</reference>
<dbReference type="EC" id="1.4.3.5" evidence="5"/>
<dbReference type="Gene3D" id="2.30.110.10">
    <property type="entry name" value="Electron Transport, Fmn-binding Protein, Chain A"/>
    <property type="match status" value="1"/>
</dbReference>
<comment type="similarity">
    <text evidence="1 5">Belongs to the pyridoxamine 5'-phosphate oxidase family.</text>
</comment>
<evidence type="ECO:0000256" key="1">
    <source>
        <dbReference type="ARBA" id="ARBA00007301"/>
    </source>
</evidence>
<dbReference type="InterPro" id="IPR019576">
    <property type="entry name" value="Pyridoxamine_oxidase_dimer_C"/>
</dbReference>
<dbReference type="NCBIfam" id="NF004231">
    <property type="entry name" value="PRK05679.1"/>
    <property type="match status" value="1"/>
</dbReference>
<feature type="domain" description="Pyridoxine 5'-phosphate oxidase dimerisation C-terminal" evidence="7">
    <location>
        <begin position="182"/>
        <end position="222"/>
    </location>
</feature>
<comment type="catalytic activity">
    <reaction evidence="5">
        <text>pyridoxine 5'-phosphate + O2 = pyridoxal 5'-phosphate + H2O2</text>
        <dbReference type="Rhea" id="RHEA:15149"/>
        <dbReference type="ChEBI" id="CHEBI:15379"/>
        <dbReference type="ChEBI" id="CHEBI:16240"/>
        <dbReference type="ChEBI" id="CHEBI:58589"/>
        <dbReference type="ChEBI" id="CHEBI:597326"/>
        <dbReference type="EC" id="1.4.3.5"/>
    </reaction>
</comment>
<dbReference type="InterPro" id="IPR019740">
    <property type="entry name" value="Pyridox_Oxase_CS"/>
</dbReference>
<keyword evidence="3 5" id="KW-0288">FMN</keyword>
<dbReference type="InterPro" id="IPR000659">
    <property type="entry name" value="Pyridox_Oxase"/>
</dbReference>
<name>A0ABV1P449_9ACTN</name>
<dbReference type="HAMAP" id="MF_01629">
    <property type="entry name" value="PdxH"/>
    <property type="match status" value="1"/>
</dbReference>
<comment type="cofactor">
    <cofactor evidence="5">
        <name>FMN</name>
        <dbReference type="ChEBI" id="CHEBI:58210"/>
    </cofactor>
    <text evidence="5">Binds 1 FMN per subunit.</text>
</comment>
<comment type="subunit">
    <text evidence="5">Homodimer.</text>
</comment>
<proteinExistence type="inferred from homology"/>
<dbReference type="InterPro" id="IPR011576">
    <property type="entry name" value="Pyridox_Oxase_N"/>
</dbReference>
<accession>A0ABV1P449</accession>
<feature type="binding site" evidence="5">
    <location>
        <position position="67"/>
    </location>
    <ligand>
        <name>substrate</name>
    </ligand>
</feature>
<evidence type="ECO:0000259" key="6">
    <source>
        <dbReference type="Pfam" id="PF01243"/>
    </source>
</evidence>
<feature type="domain" description="Pyridoxamine 5'-phosphate oxidase N-terminal" evidence="6">
    <location>
        <begin position="34"/>
        <end position="169"/>
    </location>
</feature>
<feature type="binding site" evidence="5">
    <location>
        <begin position="201"/>
        <end position="203"/>
    </location>
    <ligand>
        <name>substrate</name>
    </ligand>
</feature>
<comment type="function">
    <text evidence="5">Catalyzes the oxidation of either pyridoxine 5'-phosphate (PNP) or pyridoxamine 5'-phosphate (PMP) into pyridoxal 5'-phosphate (PLP).</text>
</comment>
<feature type="binding site" evidence="5">
    <location>
        <position position="141"/>
    </location>
    <ligand>
        <name>substrate</name>
    </ligand>
</feature>
<evidence type="ECO:0000259" key="7">
    <source>
        <dbReference type="Pfam" id="PF10590"/>
    </source>
</evidence>
<dbReference type="EMBL" id="JBEGDP010000043">
    <property type="protein sequence ID" value="MEQ7849509.1"/>
    <property type="molecule type" value="Genomic_DNA"/>
</dbReference>
<feature type="binding site" evidence="5">
    <location>
        <begin position="86"/>
        <end position="87"/>
    </location>
    <ligand>
        <name>FMN</name>
        <dbReference type="ChEBI" id="CHEBI:58210"/>
    </ligand>
</feature>
<dbReference type="PANTHER" id="PTHR10851">
    <property type="entry name" value="PYRIDOXINE-5-PHOSPHATE OXIDASE"/>
    <property type="match status" value="1"/>
</dbReference>
<keyword evidence="9" id="KW-1185">Reference proteome</keyword>
<feature type="binding site" evidence="5">
    <location>
        <position position="137"/>
    </location>
    <ligand>
        <name>substrate</name>
    </ligand>
</feature>
<comment type="pathway">
    <text evidence="5">Cofactor metabolism; pyridoxal 5'-phosphate salvage; pyridoxal 5'-phosphate from pyridoxine 5'-phosphate: step 1/1.</text>
</comment>
<dbReference type="PANTHER" id="PTHR10851:SF0">
    <property type="entry name" value="PYRIDOXINE-5'-PHOSPHATE OXIDASE"/>
    <property type="match status" value="1"/>
</dbReference>
<keyword evidence="5" id="KW-0664">Pyridoxine biosynthesis</keyword>
<gene>
    <name evidence="5 8" type="primary">pdxH</name>
    <name evidence="8" type="ORF">V6R90_19710</name>
</gene>
<dbReference type="Proteomes" id="UP001482520">
    <property type="component" value="Unassembled WGS sequence"/>
</dbReference>
<evidence type="ECO:0000256" key="3">
    <source>
        <dbReference type="ARBA" id="ARBA00022643"/>
    </source>
</evidence>
<dbReference type="GO" id="GO:0004733">
    <property type="term" value="F:pyridoxamine phosphate oxidase activity"/>
    <property type="evidence" value="ECO:0007669"/>
    <property type="project" value="UniProtKB-EC"/>
</dbReference>
<dbReference type="Pfam" id="PF01243">
    <property type="entry name" value="PNPOx_N"/>
    <property type="match status" value="1"/>
</dbReference>
<comment type="caution">
    <text evidence="5">Lacks conserved residue(s) required for the propagation of feature annotation.</text>
</comment>
<protein>
    <recommendedName>
        <fullName evidence="5">Pyridoxine/pyridoxamine 5'-phosphate oxidase</fullName>
        <ecNumber evidence="5">1.4.3.5</ecNumber>
    </recommendedName>
    <alternativeName>
        <fullName evidence="5">PNP/PMP oxidase</fullName>
        <shortName evidence="5">PNPOx</shortName>
    </alternativeName>
    <alternativeName>
        <fullName evidence="5">Pyridoxal 5'-phosphate synthase</fullName>
    </alternativeName>
</protein>
<dbReference type="InterPro" id="IPR012349">
    <property type="entry name" value="Split_barrel_FMN-bd"/>
</dbReference>
<feature type="binding site" evidence="5">
    <location>
        <begin position="62"/>
        <end position="67"/>
    </location>
    <ligand>
        <name>FMN</name>
        <dbReference type="ChEBI" id="CHEBI:58210"/>
    </ligand>
</feature>
<dbReference type="SUPFAM" id="SSF50475">
    <property type="entry name" value="FMN-binding split barrel"/>
    <property type="match status" value="1"/>
</dbReference>
<dbReference type="RefSeq" id="WP_349805740.1">
    <property type="nucleotide sequence ID" value="NZ_JBEGDP010000043.1"/>
</dbReference>
<comment type="pathway">
    <text evidence="5">Cofactor metabolism; pyridoxal 5'-phosphate salvage; pyridoxal 5'-phosphate from pyridoxamine 5'-phosphate: step 1/1.</text>
</comment>
<evidence type="ECO:0000256" key="2">
    <source>
        <dbReference type="ARBA" id="ARBA00022630"/>
    </source>
</evidence>
<feature type="binding site" evidence="5">
    <location>
        <position position="115"/>
    </location>
    <ligand>
        <name>FMN</name>
        <dbReference type="ChEBI" id="CHEBI:58210"/>
    </ligand>
</feature>
<feature type="binding site" evidence="5">
    <location>
        <position position="205"/>
    </location>
    <ligand>
        <name>FMN</name>
        <dbReference type="ChEBI" id="CHEBI:58210"/>
    </ligand>
</feature>
<feature type="binding site" evidence="5">
    <location>
        <begin position="150"/>
        <end position="151"/>
    </location>
    <ligand>
        <name>FMN</name>
        <dbReference type="ChEBI" id="CHEBI:58210"/>
    </ligand>
</feature>